<evidence type="ECO:0000313" key="2">
    <source>
        <dbReference type="EMBL" id="SUC03261.1"/>
    </source>
</evidence>
<dbReference type="InterPro" id="IPR020094">
    <property type="entry name" value="TruA/RsuA/RluB/E/F_N"/>
</dbReference>
<keyword evidence="1 2" id="KW-0413">Isomerase</keyword>
<organism evidence="2 3">
    <name type="scientific">Pasteurella canis</name>
    <dbReference type="NCBI Taxonomy" id="753"/>
    <lineage>
        <taxon>Bacteria</taxon>
        <taxon>Pseudomonadati</taxon>
        <taxon>Pseudomonadota</taxon>
        <taxon>Gammaproteobacteria</taxon>
        <taxon>Pasteurellales</taxon>
        <taxon>Pasteurellaceae</taxon>
        <taxon>Pasteurella</taxon>
    </lineage>
</organism>
<dbReference type="InterPro" id="IPR020103">
    <property type="entry name" value="PsdUridine_synth_cat_dom_sf"/>
</dbReference>
<dbReference type="GO" id="GO:0001522">
    <property type="term" value="P:pseudouridine synthesis"/>
    <property type="evidence" value="ECO:0007669"/>
    <property type="project" value="InterPro"/>
</dbReference>
<reference evidence="2 3" key="1">
    <citation type="submission" date="2018-06" db="EMBL/GenBank/DDBJ databases">
        <authorList>
            <consortium name="Pathogen Informatics"/>
            <person name="Doyle S."/>
        </authorList>
    </citation>
    <scope>NUCLEOTIDE SEQUENCE [LARGE SCALE GENOMIC DNA]</scope>
    <source>
        <strain evidence="2 3">NCTC11621</strain>
    </source>
</reference>
<dbReference type="GO" id="GO:0003723">
    <property type="term" value="F:RNA binding"/>
    <property type="evidence" value="ECO:0007669"/>
    <property type="project" value="InterPro"/>
</dbReference>
<dbReference type="Gene3D" id="3.30.70.1560">
    <property type="entry name" value="Alpha-L RNA-binding motif"/>
    <property type="match status" value="1"/>
</dbReference>
<dbReference type="PANTHER" id="PTHR47683">
    <property type="entry name" value="PSEUDOURIDINE SYNTHASE FAMILY PROTEIN-RELATED"/>
    <property type="match status" value="1"/>
</dbReference>
<dbReference type="GO" id="GO:0160139">
    <property type="term" value="F:23S rRNA pseudouridine(2605) synthase activity"/>
    <property type="evidence" value="ECO:0007669"/>
    <property type="project" value="UniProtKB-EC"/>
</dbReference>
<gene>
    <name evidence="2" type="primary">rluB_4</name>
    <name evidence="2" type="ORF">NCTC11621_00009</name>
</gene>
<dbReference type="InterPro" id="IPR042092">
    <property type="entry name" value="PsdUridine_s_RsuA/RluB/E/F_cat"/>
</dbReference>
<dbReference type="EC" id="5.4.99.-" evidence="2"/>
<dbReference type="InterPro" id="IPR050343">
    <property type="entry name" value="RsuA_PseudoU_synthase"/>
</dbReference>
<dbReference type="SUPFAM" id="SSF55120">
    <property type="entry name" value="Pseudouridine synthase"/>
    <property type="match status" value="1"/>
</dbReference>
<dbReference type="Gene3D" id="3.30.70.580">
    <property type="entry name" value="Pseudouridine synthase I, catalytic domain, N-terminal subdomain"/>
    <property type="match status" value="1"/>
</dbReference>
<evidence type="ECO:0000256" key="1">
    <source>
        <dbReference type="ARBA" id="ARBA00023235"/>
    </source>
</evidence>
<protein>
    <submittedName>
        <fullName evidence="2">Ribosomal large subunit pseudouridine synthase B</fullName>
        <ecNumber evidence="2">5.4.99.-</ecNumber>
        <ecNumber evidence="2">5.4.99.22</ecNumber>
    </submittedName>
</protein>
<name>A0A379ERU7_9PAST</name>
<dbReference type="EC" id="5.4.99.22" evidence="2"/>
<dbReference type="GO" id="GO:0006396">
    <property type="term" value="P:RNA processing"/>
    <property type="evidence" value="ECO:0007669"/>
    <property type="project" value="UniProtKB-ARBA"/>
</dbReference>
<dbReference type="EMBL" id="UGTV01000001">
    <property type="protein sequence ID" value="SUC03261.1"/>
    <property type="molecule type" value="Genomic_DNA"/>
</dbReference>
<sequence>MEGRNREVRRLWESQGVQVSRLIRTRYGNISLMKSLPRGGWEEMDLTNVNYLRELVGLPPEVETKT</sequence>
<dbReference type="AlphaFoldDB" id="A0A379ERU7"/>
<proteinExistence type="predicted"/>
<dbReference type="PANTHER" id="PTHR47683:SF3">
    <property type="entry name" value="RIBOSOMAL LARGE SUBUNIT PSEUDOURIDINE SYNTHASE B"/>
    <property type="match status" value="1"/>
</dbReference>
<evidence type="ECO:0000313" key="3">
    <source>
        <dbReference type="Proteomes" id="UP000254704"/>
    </source>
</evidence>
<accession>A0A379ERU7</accession>
<dbReference type="Proteomes" id="UP000254704">
    <property type="component" value="Unassembled WGS sequence"/>
</dbReference>